<reference evidence="2 3" key="1">
    <citation type="journal article" date="2016" name="Int. J. Syst. Evol. Microbiol.">
        <title>Peptococcus simiae sp. nov., isolated from rhesus macaque faeces and emended description of the genus Peptococcus.</title>
        <authorList>
            <person name="Shkoporov A.N."/>
            <person name="Efimov B.A."/>
            <person name="Kondova I."/>
            <person name="Ouwerling B."/>
            <person name="Chaplin A.V."/>
            <person name="Shcherbakova V.A."/>
            <person name="Langermans J.A.M."/>
        </authorList>
    </citation>
    <scope>NUCLEOTIDE SEQUENCE [LARGE SCALE GENOMIC DNA]</scope>
    <source>
        <strain evidence="2 3">M108</strain>
    </source>
</reference>
<name>A0ABW9GZ66_9FIRM</name>
<protein>
    <submittedName>
        <fullName evidence="2">DUF47 domain-containing protein</fullName>
    </submittedName>
</protein>
<dbReference type="InterPro" id="IPR018445">
    <property type="entry name" value="Put_Phosphate_transp_reg"/>
</dbReference>
<sequence>MGQDTKETKKNKKKTRKPKKNYNYFKAFEKMTRYTVQAAALLEDATTNYNLDVVFEDKLDDIRRVEHKCDEVVYEIMDQIVAEFLPPIDQEDIISLTYALDDVTDAIEDVFTCIYMFHVDHLRSNAVEFTRILLQSTEGLEEAAKEFSHFKKSKHLKDKVMAVSDLEKEADKLFVRATHELFGDSSLDLREVIIWKDLYERLENCCDAAEMVTKLMEKIQLKNL</sequence>
<keyword evidence="3" id="KW-1185">Reference proteome</keyword>
<organism evidence="2 3">
    <name type="scientific">Peptococcus simiae</name>
    <dbReference type="NCBI Taxonomy" id="1643805"/>
    <lineage>
        <taxon>Bacteria</taxon>
        <taxon>Bacillati</taxon>
        <taxon>Bacillota</taxon>
        <taxon>Clostridia</taxon>
        <taxon>Eubacteriales</taxon>
        <taxon>Peptococcaceae</taxon>
        <taxon>Peptococcus</taxon>
    </lineage>
</organism>
<accession>A0ABW9GZ66</accession>
<evidence type="ECO:0000256" key="1">
    <source>
        <dbReference type="ARBA" id="ARBA00008591"/>
    </source>
</evidence>
<dbReference type="RefSeq" id="WP_408977228.1">
    <property type="nucleotide sequence ID" value="NZ_JBJUVG010000004.1"/>
</dbReference>
<gene>
    <name evidence="2" type="ORF">ACKQTC_04450</name>
</gene>
<dbReference type="InterPro" id="IPR052912">
    <property type="entry name" value="UPF0111_domain"/>
</dbReference>
<evidence type="ECO:0000313" key="3">
    <source>
        <dbReference type="Proteomes" id="UP001631949"/>
    </source>
</evidence>
<proteinExistence type="inferred from homology"/>
<dbReference type="Gene3D" id="1.20.58.220">
    <property type="entry name" value="Phosphate transport system protein phou homolog 2, domain 2"/>
    <property type="match status" value="1"/>
</dbReference>
<dbReference type="InterPro" id="IPR038078">
    <property type="entry name" value="PhoU-like_sf"/>
</dbReference>
<dbReference type="Proteomes" id="UP001631949">
    <property type="component" value="Unassembled WGS sequence"/>
</dbReference>
<comment type="similarity">
    <text evidence="1">Belongs to the UPF0111 family.</text>
</comment>
<evidence type="ECO:0000313" key="2">
    <source>
        <dbReference type="EMBL" id="MFM9413612.1"/>
    </source>
</evidence>
<dbReference type="PANTHER" id="PTHR37298:SF1">
    <property type="entry name" value="UPF0111 PROTEIN YKAA"/>
    <property type="match status" value="1"/>
</dbReference>
<dbReference type="PANTHER" id="PTHR37298">
    <property type="entry name" value="UPF0111 PROTEIN YKAA"/>
    <property type="match status" value="1"/>
</dbReference>
<dbReference type="EMBL" id="JBJUVG010000004">
    <property type="protein sequence ID" value="MFM9413612.1"/>
    <property type="molecule type" value="Genomic_DNA"/>
</dbReference>
<comment type="caution">
    <text evidence="2">The sequence shown here is derived from an EMBL/GenBank/DDBJ whole genome shotgun (WGS) entry which is preliminary data.</text>
</comment>
<dbReference type="Pfam" id="PF01865">
    <property type="entry name" value="PhoU_div"/>
    <property type="match status" value="1"/>
</dbReference>